<reference evidence="2 3" key="1">
    <citation type="journal article" date="2024" name="G3 (Bethesda)">
        <title>Genome assembly of Hibiscus sabdariffa L. provides insights into metabolisms of medicinal natural products.</title>
        <authorList>
            <person name="Kim T."/>
        </authorList>
    </citation>
    <scope>NUCLEOTIDE SEQUENCE [LARGE SCALE GENOMIC DNA]</scope>
    <source>
        <strain evidence="2">TK-2024</strain>
        <tissue evidence="2">Old leaves</tissue>
    </source>
</reference>
<feature type="region of interest" description="Disordered" evidence="1">
    <location>
        <begin position="1"/>
        <end position="20"/>
    </location>
</feature>
<gene>
    <name evidence="2" type="ORF">V6N12_029104</name>
</gene>
<sequence length="83" mass="9698">MSQHSVGNTVGASNNVNMNATNSNLQDIIREMDRLLQQRVRPMQERLDPLEEISLEGQLSQRRRNSEFEEEYNDEVDDEQAYD</sequence>
<accession>A0ABR2F7T3</accession>
<evidence type="ECO:0000256" key="1">
    <source>
        <dbReference type="SAM" id="MobiDB-lite"/>
    </source>
</evidence>
<protein>
    <submittedName>
        <fullName evidence="2">Uncharacterized protein</fullName>
    </submittedName>
</protein>
<proteinExistence type="predicted"/>
<evidence type="ECO:0000313" key="3">
    <source>
        <dbReference type="Proteomes" id="UP001472677"/>
    </source>
</evidence>
<dbReference type="EMBL" id="JBBPBM010000008">
    <property type="protein sequence ID" value="KAK8573066.1"/>
    <property type="molecule type" value="Genomic_DNA"/>
</dbReference>
<feature type="compositionally biased region" description="Polar residues" evidence="1">
    <location>
        <begin position="1"/>
        <end position="11"/>
    </location>
</feature>
<feature type="compositionally biased region" description="Acidic residues" evidence="1">
    <location>
        <begin position="68"/>
        <end position="83"/>
    </location>
</feature>
<feature type="region of interest" description="Disordered" evidence="1">
    <location>
        <begin position="43"/>
        <end position="83"/>
    </location>
</feature>
<comment type="caution">
    <text evidence="2">The sequence shown here is derived from an EMBL/GenBank/DDBJ whole genome shotgun (WGS) entry which is preliminary data.</text>
</comment>
<evidence type="ECO:0000313" key="2">
    <source>
        <dbReference type="EMBL" id="KAK8573066.1"/>
    </source>
</evidence>
<keyword evidence="3" id="KW-1185">Reference proteome</keyword>
<name>A0ABR2F7T3_9ROSI</name>
<dbReference type="Proteomes" id="UP001472677">
    <property type="component" value="Unassembled WGS sequence"/>
</dbReference>
<organism evidence="2 3">
    <name type="scientific">Hibiscus sabdariffa</name>
    <name type="common">roselle</name>
    <dbReference type="NCBI Taxonomy" id="183260"/>
    <lineage>
        <taxon>Eukaryota</taxon>
        <taxon>Viridiplantae</taxon>
        <taxon>Streptophyta</taxon>
        <taxon>Embryophyta</taxon>
        <taxon>Tracheophyta</taxon>
        <taxon>Spermatophyta</taxon>
        <taxon>Magnoliopsida</taxon>
        <taxon>eudicotyledons</taxon>
        <taxon>Gunneridae</taxon>
        <taxon>Pentapetalae</taxon>
        <taxon>rosids</taxon>
        <taxon>malvids</taxon>
        <taxon>Malvales</taxon>
        <taxon>Malvaceae</taxon>
        <taxon>Malvoideae</taxon>
        <taxon>Hibiscus</taxon>
    </lineage>
</organism>